<accession>A0A8T2KU91</accession>
<gene>
    <name evidence="7" type="primary">C1QL2</name>
    <name evidence="7" type="ORF">AMEX_G23151</name>
</gene>
<dbReference type="PANTHER" id="PTHR22923">
    <property type="entry name" value="CEREBELLIN-RELATED"/>
    <property type="match status" value="1"/>
</dbReference>
<organism evidence="7 8">
    <name type="scientific">Astyanax mexicanus</name>
    <name type="common">Blind cave fish</name>
    <name type="synonym">Astyanax fasciatus mexicanus</name>
    <dbReference type="NCBI Taxonomy" id="7994"/>
    <lineage>
        <taxon>Eukaryota</taxon>
        <taxon>Metazoa</taxon>
        <taxon>Chordata</taxon>
        <taxon>Craniata</taxon>
        <taxon>Vertebrata</taxon>
        <taxon>Euteleostomi</taxon>
        <taxon>Actinopterygii</taxon>
        <taxon>Neopterygii</taxon>
        <taxon>Teleostei</taxon>
        <taxon>Ostariophysi</taxon>
        <taxon>Characiformes</taxon>
        <taxon>Characoidei</taxon>
        <taxon>Acestrorhamphidae</taxon>
        <taxon>Acestrorhamphinae</taxon>
        <taxon>Astyanax</taxon>
    </lineage>
</organism>
<dbReference type="Pfam" id="PF00386">
    <property type="entry name" value="C1q"/>
    <property type="match status" value="1"/>
</dbReference>
<dbReference type="SMART" id="SM00110">
    <property type="entry name" value="C1Q"/>
    <property type="match status" value="1"/>
</dbReference>
<dbReference type="InterPro" id="IPR008983">
    <property type="entry name" value="Tumour_necrosis_fac-like_dom"/>
</dbReference>
<evidence type="ECO:0000256" key="4">
    <source>
        <dbReference type="SAM" id="Coils"/>
    </source>
</evidence>
<feature type="chain" id="PRO_5035810153" evidence="5">
    <location>
        <begin position="18"/>
        <end position="250"/>
    </location>
</feature>
<evidence type="ECO:0000256" key="1">
    <source>
        <dbReference type="ARBA" id="ARBA00004613"/>
    </source>
</evidence>
<dbReference type="PRINTS" id="PR00007">
    <property type="entry name" value="COMPLEMNTC1Q"/>
</dbReference>
<name>A0A8T2KU91_ASTMX</name>
<keyword evidence="4" id="KW-0175">Coiled coil</keyword>
<keyword evidence="3 5" id="KW-0732">Signal</keyword>
<dbReference type="AlphaFoldDB" id="A0A8T2KU91"/>
<dbReference type="PANTHER" id="PTHR22923:SF102">
    <property type="entry name" value="CEREBELLIN 13-RELATED"/>
    <property type="match status" value="1"/>
</dbReference>
<dbReference type="EMBL" id="JAICCE010000020">
    <property type="protein sequence ID" value="KAG9263150.1"/>
    <property type="molecule type" value="Genomic_DNA"/>
</dbReference>
<dbReference type="InterPro" id="IPR001073">
    <property type="entry name" value="C1q_dom"/>
</dbReference>
<evidence type="ECO:0000256" key="5">
    <source>
        <dbReference type="SAM" id="SignalP"/>
    </source>
</evidence>
<dbReference type="GO" id="GO:0005576">
    <property type="term" value="C:extracellular region"/>
    <property type="evidence" value="ECO:0007669"/>
    <property type="project" value="UniProtKB-SubCell"/>
</dbReference>
<feature type="domain" description="C1q" evidence="6">
    <location>
        <begin position="112"/>
        <end position="250"/>
    </location>
</feature>
<dbReference type="SUPFAM" id="SSF49842">
    <property type="entry name" value="TNF-like"/>
    <property type="match status" value="1"/>
</dbReference>
<comment type="subcellular location">
    <subcellularLocation>
        <location evidence="1">Secreted</location>
    </subcellularLocation>
</comment>
<reference evidence="7 8" key="1">
    <citation type="submission" date="2021-07" db="EMBL/GenBank/DDBJ databases">
        <authorList>
            <person name="Imarazene B."/>
            <person name="Zahm M."/>
            <person name="Klopp C."/>
            <person name="Cabau C."/>
            <person name="Beille S."/>
            <person name="Jouanno E."/>
            <person name="Castinel A."/>
            <person name="Lluch J."/>
            <person name="Gil L."/>
            <person name="Kuchtly C."/>
            <person name="Lopez Roques C."/>
            <person name="Donnadieu C."/>
            <person name="Parrinello H."/>
            <person name="Journot L."/>
            <person name="Du K."/>
            <person name="Schartl M."/>
            <person name="Retaux S."/>
            <person name="Guiguen Y."/>
        </authorList>
    </citation>
    <scope>NUCLEOTIDE SEQUENCE [LARGE SCALE GENOMIC DNA]</scope>
    <source>
        <strain evidence="7">Pach_M1</strain>
        <tissue evidence="7">Testis</tissue>
    </source>
</reference>
<dbReference type="OrthoDB" id="10070467at2759"/>
<dbReference type="Proteomes" id="UP000752171">
    <property type="component" value="Unassembled WGS sequence"/>
</dbReference>
<evidence type="ECO:0000313" key="7">
    <source>
        <dbReference type="EMBL" id="KAG9263150.1"/>
    </source>
</evidence>
<feature type="coiled-coil region" evidence="4">
    <location>
        <begin position="69"/>
        <end position="96"/>
    </location>
</feature>
<dbReference type="Gene3D" id="2.60.120.40">
    <property type="match status" value="1"/>
</dbReference>
<evidence type="ECO:0000313" key="8">
    <source>
        <dbReference type="Proteomes" id="UP000752171"/>
    </source>
</evidence>
<evidence type="ECO:0000256" key="3">
    <source>
        <dbReference type="ARBA" id="ARBA00022729"/>
    </source>
</evidence>
<sequence>MRVSVVLLLFSISCAELQRGDDQPAPEDVQPRLNRIQNQSHVERPELLTDQTTSQPDVWTELRELRDMVVEQRVKLQYSERQIEELKKENAELTGRVTSTELGVDALREENKNTPKVAFSFGSGLSNTHGPFNVDTMLVFRKEFINIGNAYSPNTGVFTAPLRGVYFFRLNVLGSSSTSWTGGVFFKNQEQIFYLSEYPIDGINEYASNAVSLLLEKGDLVYVKLLAGRHIRDNILDNYCTFNGFLLFPM</sequence>
<proteinExistence type="predicted"/>
<feature type="signal peptide" evidence="5">
    <location>
        <begin position="1"/>
        <end position="17"/>
    </location>
</feature>
<comment type="caution">
    <text evidence="7">The sequence shown here is derived from an EMBL/GenBank/DDBJ whole genome shotgun (WGS) entry which is preliminary data.</text>
</comment>
<evidence type="ECO:0000259" key="6">
    <source>
        <dbReference type="PROSITE" id="PS50871"/>
    </source>
</evidence>
<dbReference type="PROSITE" id="PS50871">
    <property type="entry name" value="C1Q"/>
    <property type="match status" value="1"/>
</dbReference>
<keyword evidence="2" id="KW-0964">Secreted</keyword>
<evidence type="ECO:0000256" key="2">
    <source>
        <dbReference type="ARBA" id="ARBA00022525"/>
    </source>
</evidence>
<dbReference type="InterPro" id="IPR050822">
    <property type="entry name" value="Cerebellin_Synaptic_Org"/>
</dbReference>
<protein>
    <submittedName>
        <fullName evidence="7">Complement C1q-like protein 2</fullName>
    </submittedName>
</protein>